<evidence type="ECO:0000313" key="2">
    <source>
        <dbReference type="EMBL" id="OSM02549.1"/>
    </source>
</evidence>
<organism evidence="2 3">
    <name type="scientific">Magnetofaba australis IT-1</name>
    <dbReference type="NCBI Taxonomy" id="1434232"/>
    <lineage>
        <taxon>Bacteria</taxon>
        <taxon>Pseudomonadati</taxon>
        <taxon>Pseudomonadota</taxon>
        <taxon>Magnetococcia</taxon>
        <taxon>Magnetococcales</taxon>
        <taxon>Magnetococcaceae</taxon>
        <taxon>Magnetofaba</taxon>
    </lineage>
</organism>
<name>A0A1Y2K3N4_9PROT</name>
<keyword evidence="1" id="KW-0812">Transmembrane</keyword>
<keyword evidence="3" id="KW-1185">Reference proteome</keyword>
<dbReference type="EMBL" id="LVJN01000020">
    <property type="protein sequence ID" value="OSM02549.1"/>
    <property type="molecule type" value="Genomic_DNA"/>
</dbReference>
<feature type="transmembrane region" description="Helical" evidence="1">
    <location>
        <begin position="152"/>
        <end position="172"/>
    </location>
</feature>
<sequence>MYRLSLKSTFWLYFPLVYISKTPTWNSLNDIHEASGYLDRLRNSWNEWRKRLLAALAIASLLVANLSPEMLNHVLKEIPQSSMLFYAWVFEWGNFAPWQWLLLANAALTVILPFPCDTAYRTWRHDNTHNKDNLATITWAKGLNLVDRLRNVLGWFYLIMAFGYALIAMGTINQFELPSGFGFLLDLYGPYLPKSEGAESALVI</sequence>
<evidence type="ECO:0000313" key="3">
    <source>
        <dbReference type="Proteomes" id="UP000194003"/>
    </source>
</evidence>
<accession>A0A1Y2K3N4</accession>
<reference evidence="2 3" key="1">
    <citation type="journal article" date="2016" name="BMC Genomics">
        <title>Combined genomic and structural analyses of a cultured magnetotactic bacterium reveals its niche adaptation to a dynamic environment.</title>
        <authorList>
            <person name="Araujo A.C."/>
            <person name="Morillo V."/>
            <person name="Cypriano J."/>
            <person name="Teixeira L.C."/>
            <person name="Leao P."/>
            <person name="Lyra S."/>
            <person name="Almeida L.G."/>
            <person name="Bazylinski D.A."/>
            <person name="Vasconcellos A.T."/>
            <person name="Abreu F."/>
            <person name="Lins U."/>
        </authorList>
    </citation>
    <scope>NUCLEOTIDE SEQUENCE [LARGE SCALE GENOMIC DNA]</scope>
    <source>
        <strain evidence="2 3">IT-1</strain>
    </source>
</reference>
<keyword evidence="1" id="KW-1133">Transmembrane helix</keyword>
<feature type="transmembrane region" description="Helical" evidence="1">
    <location>
        <begin position="52"/>
        <end position="75"/>
    </location>
</feature>
<comment type="caution">
    <text evidence="2">The sequence shown here is derived from an EMBL/GenBank/DDBJ whole genome shotgun (WGS) entry which is preliminary data.</text>
</comment>
<gene>
    <name evidence="2" type="ORF">MAIT1_02711</name>
</gene>
<proteinExistence type="predicted"/>
<protein>
    <submittedName>
        <fullName evidence="2">Uncharacterized protein</fullName>
    </submittedName>
</protein>
<keyword evidence="1" id="KW-0472">Membrane</keyword>
<feature type="transmembrane region" description="Helical" evidence="1">
    <location>
        <begin position="95"/>
        <end position="114"/>
    </location>
</feature>
<dbReference type="Proteomes" id="UP000194003">
    <property type="component" value="Unassembled WGS sequence"/>
</dbReference>
<dbReference type="AlphaFoldDB" id="A0A1Y2K3N4"/>
<evidence type="ECO:0000256" key="1">
    <source>
        <dbReference type="SAM" id="Phobius"/>
    </source>
</evidence>